<accession>A0ABY8NC65</accession>
<name>A0ABY8NC65_9GAMM</name>
<proteinExistence type="predicted"/>
<evidence type="ECO:0000313" key="1">
    <source>
        <dbReference type="EMBL" id="WGL16182.1"/>
    </source>
</evidence>
<dbReference type="Gene3D" id="2.40.128.130">
    <property type="entry name" value="Autotransporter beta-domain"/>
    <property type="match status" value="1"/>
</dbReference>
<reference evidence="1 2" key="1">
    <citation type="submission" date="2023-02" db="EMBL/GenBank/DDBJ databases">
        <title>Description and genomic characterization of Microbulbifer bruguierae sp. nov., isolated from the sediment of mangrove plant Bruguiera sexangula.</title>
        <authorList>
            <person name="Long M."/>
        </authorList>
    </citation>
    <scope>NUCLEOTIDE SEQUENCE [LARGE SCALE GENOMIC DNA]</scope>
    <source>
        <strain evidence="1 2">H12</strain>
    </source>
</reference>
<evidence type="ECO:0000313" key="2">
    <source>
        <dbReference type="Proteomes" id="UP001236500"/>
    </source>
</evidence>
<sequence>MAVLKGFPGTPSELTSAVRKALFTTAAVTAIAVGTPGYAAAAEIACAPGELGAPMAGDSVTCTGAFDETISYDVADMTVVDETTGEVVLDSETGAPIIVAGDISVVVAEGSTATGVVVTSTTAAVANVEAEGSITIENNGDIAKTGDEGIELPDGVERTYYDIGLRIGSGGNRSGQFFDSYVKLDEEGNPIGERVMFERKVGFDEIDEYLGVSSDSADYNKWVGTGPLDEVNILVAAEGTFEGGVIGVLSAETEAGSIHIENTGDITVGSGQSITYYSKVTERHVDGDDTIAGLEALGRDRYSALNNIDIDGDGIADIGMFTGEDVILVSEADVHSVTIATAGINASSTSGDIVVNNTGAITTGNISHAINIATGEGDIAISNSGDINTGDAAYGISASSEVQTEVAHTYNYTAANAYAVEYNSSRIFFGRFTPPSYSHFYKDYEVNAHVVDTNDSVIVIENTGSISVGEASVAISAKNPSGAGVAITNTGDIDVADGIGGVGIYASTNAQLATNLEKATGGAACNPFFGCPPKPYFTVEEGEADANLVENGLTSRDGETTIDHNSTTQRLPTDRVVATGQEGIYYTYDKPILNFIGRPTGYYESGTTKHYIETVDWVANGYFDDRGDIVIGNAGDIDMSGTYFGAAIHAIGNGSTTIQNTGDIEVGALGKGILTQGVGETVIDNQGDMYLHGAGSTAIQVQANPGNLDAVELSGGAIDATTAEMFGGFENGDVTIVNSGNIDAADVSHLTEYNENGAMTTRAQWSRGIDVSAIGSNLLGSAVKWTQYGQDVVDEINANNLAHHEADMEAYAAGEIALEDVWEYNKIEITDGIELSTISILNTGDISLSDFSHGIDATARYGTIIVENQGSISVGDGQHAMTPGTYSASTIRTSGILVNNHNIEGLADHFILNSGDVNAGNTANGIASYSWHGSSYVINEGNVTVGSGHLLDANEIEFRNYSHSSSSAGVVSVTAGGWDAYALAQNSGNITTGDRAFGMVSSNVFTTGALMTDDFNHQATAVAVNTGVITTGDHSSGMAVNGYITLGYNSGSINIGSGSMLSNSEVQIAAGMRTLLNEGLAATLYNKGSITGGDEVAGMFSGAFYAASIQGADGSISVGNNAAGIVAQGHIQATAVNQGMVETGDNSTGMQALSRYSSAQNTGTIVVGDESIGMQAYGTLAQAVNTGTIVGGEDSVGIQLSSAGIRQVDENGNVVGELVGTVINYGNISVSGDEGYAIKSTEDFNTQILNRGNIAGSIRSGAGDDILYNGVQVDENGYLVGAGTMILTDDKIDLGEGDNLFRNVFGDILFSGDNVIELGSGRMDNYSSGDSYVTISSVNGEAGDTLTINGDVNFTTVQGKNGLFLVDVSNTAHDKIVINGDLTAVSSNTSGTSRAPSSLGVAMNVLEQGKGEITTGAVLDINGNTDMGDLVLTAVGGEFADTILNAEMQQDGNGDWVIAYTAGLSHLGAAASSVSHLAESFWLRSASAIFAGERSANASEYGRSEGLSAWSTVFHTDSDIDSKGDVAGQSLGFTQLISGQVAGATYATKLGDSWLSISPMVGLGSADGNQLQQQSSAALDTETFALNGSWSMSDFYVNAMVQNVKFDASVQSYDSGAMTSGKAFGASFEGGWTYLLESGIAMTTFAQWSDVKVEIDDFTSSDGNYDYAYNLGSTSRAAAGLNLSKSFSLKDGFAVPYATFSLANSSNHDVHDLHSNGVSFNSEVSGSEFGVDLGVDGKYKQWTFKTGVGIYDGEADKNGLNAHFSVYRSL</sequence>
<keyword evidence="2" id="KW-1185">Reference proteome</keyword>
<organism evidence="1 2">
    <name type="scientific">Microbulbifer bruguierae</name>
    <dbReference type="NCBI Taxonomy" id="3029061"/>
    <lineage>
        <taxon>Bacteria</taxon>
        <taxon>Pseudomonadati</taxon>
        <taxon>Pseudomonadota</taxon>
        <taxon>Gammaproteobacteria</taxon>
        <taxon>Cellvibrionales</taxon>
        <taxon>Microbulbiferaceae</taxon>
        <taxon>Microbulbifer</taxon>
    </lineage>
</organism>
<protein>
    <recommendedName>
        <fullName evidence="3">Autotransporter domain-containing protein</fullName>
    </recommendedName>
</protein>
<dbReference type="Proteomes" id="UP001236500">
    <property type="component" value="Chromosome"/>
</dbReference>
<dbReference type="EMBL" id="CP118605">
    <property type="protein sequence ID" value="WGL16182.1"/>
    <property type="molecule type" value="Genomic_DNA"/>
</dbReference>
<dbReference type="InterPro" id="IPR036709">
    <property type="entry name" value="Autotransporte_beta_dom_sf"/>
</dbReference>
<dbReference type="SUPFAM" id="SSF103515">
    <property type="entry name" value="Autotransporter"/>
    <property type="match status" value="1"/>
</dbReference>
<gene>
    <name evidence="1" type="ORF">PVT68_15585</name>
</gene>
<dbReference type="RefSeq" id="WP_280319579.1">
    <property type="nucleotide sequence ID" value="NZ_CP118605.1"/>
</dbReference>
<evidence type="ECO:0008006" key="3">
    <source>
        <dbReference type="Google" id="ProtNLM"/>
    </source>
</evidence>